<feature type="transmembrane region" description="Helical" evidence="1">
    <location>
        <begin position="101"/>
        <end position="122"/>
    </location>
</feature>
<proteinExistence type="predicted"/>
<evidence type="ECO:0008006" key="4">
    <source>
        <dbReference type="Google" id="ProtNLM"/>
    </source>
</evidence>
<dbReference type="AlphaFoldDB" id="A0A917G1M8"/>
<protein>
    <recommendedName>
        <fullName evidence="4">Integral membrane protein</fullName>
    </recommendedName>
</protein>
<evidence type="ECO:0000313" key="2">
    <source>
        <dbReference type="EMBL" id="GGG18499.1"/>
    </source>
</evidence>
<dbReference type="EMBL" id="BMCU01000004">
    <property type="protein sequence ID" value="GGG18499.1"/>
    <property type="molecule type" value="Genomic_DNA"/>
</dbReference>
<feature type="transmembrane region" description="Helical" evidence="1">
    <location>
        <begin position="59"/>
        <end position="80"/>
    </location>
</feature>
<evidence type="ECO:0000313" key="3">
    <source>
        <dbReference type="Proteomes" id="UP000654257"/>
    </source>
</evidence>
<keyword evidence="1" id="KW-0472">Membrane</keyword>
<sequence length="182" mass="19358">MPLPRRLRTLHRYVTTRPQGILSTSRASARLSAYVYGNVLVLAVVVAASTSSIDDGSATALALGTTVTTFLAHIFSDGVASAMLPEEDRSRRHRLEELRDSVPIVSSGTIPTVLLGLGWLQIVPTGTAQIAASALITVRIASIPIVAQRLRGERLSWRAVAIGITLAVAATVVVFVKVLLTH</sequence>
<reference evidence="2" key="1">
    <citation type="journal article" date="2014" name="Int. J. Syst. Evol. Microbiol.">
        <title>Complete genome sequence of Corynebacterium casei LMG S-19264T (=DSM 44701T), isolated from a smear-ripened cheese.</title>
        <authorList>
            <consortium name="US DOE Joint Genome Institute (JGI-PGF)"/>
            <person name="Walter F."/>
            <person name="Albersmeier A."/>
            <person name="Kalinowski J."/>
            <person name="Ruckert C."/>
        </authorList>
    </citation>
    <scope>NUCLEOTIDE SEQUENCE</scope>
    <source>
        <strain evidence="2">CCM 7905</strain>
    </source>
</reference>
<dbReference type="RefSeq" id="WP_188546244.1">
    <property type="nucleotide sequence ID" value="NZ_BMCU01000004.1"/>
</dbReference>
<feature type="transmembrane region" description="Helical" evidence="1">
    <location>
        <begin position="33"/>
        <end position="53"/>
    </location>
</feature>
<gene>
    <name evidence="2" type="ORF">GCM10007304_35570</name>
</gene>
<reference evidence="2" key="2">
    <citation type="submission" date="2020-09" db="EMBL/GenBank/DDBJ databases">
        <authorList>
            <person name="Sun Q."/>
            <person name="Sedlacek I."/>
        </authorList>
    </citation>
    <scope>NUCLEOTIDE SEQUENCE</scope>
    <source>
        <strain evidence="2">CCM 7905</strain>
    </source>
</reference>
<accession>A0A917G1M8</accession>
<evidence type="ECO:0000256" key="1">
    <source>
        <dbReference type="SAM" id="Phobius"/>
    </source>
</evidence>
<keyword evidence="1" id="KW-1133">Transmembrane helix</keyword>
<comment type="caution">
    <text evidence="2">The sequence shown here is derived from an EMBL/GenBank/DDBJ whole genome shotgun (WGS) entry which is preliminary data.</text>
</comment>
<feature type="transmembrane region" description="Helical" evidence="1">
    <location>
        <begin position="128"/>
        <end position="147"/>
    </location>
</feature>
<keyword evidence="1" id="KW-0812">Transmembrane</keyword>
<dbReference type="Proteomes" id="UP000654257">
    <property type="component" value="Unassembled WGS sequence"/>
</dbReference>
<name>A0A917G1M8_9NOCA</name>
<organism evidence="2 3">
    <name type="scientific">Rhodococcoides trifolii</name>
    <dbReference type="NCBI Taxonomy" id="908250"/>
    <lineage>
        <taxon>Bacteria</taxon>
        <taxon>Bacillati</taxon>
        <taxon>Actinomycetota</taxon>
        <taxon>Actinomycetes</taxon>
        <taxon>Mycobacteriales</taxon>
        <taxon>Nocardiaceae</taxon>
        <taxon>Rhodococcoides</taxon>
    </lineage>
</organism>
<keyword evidence="3" id="KW-1185">Reference proteome</keyword>
<feature type="transmembrane region" description="Helical" evidence="1">
    <location>
        <begin position="159"/>
        <end position="180"/>
    </location>
</feature>